<name>A0ABQ5KG42_9EUKA</name>
<organism evidence="1 2">
    <name type="scientific">Aduncisulcus paluster</name>
    <dbReference type="NCBI Taxonomy" id="2918883"/>
    <lineage>
        <taxon>Eukaryota</taxon>
        <taxon>Metamonada</taxon>
        <taxon>Carpediemonas-like organisms</taxon>
        <taxon>Aduncisulcus</taxon>
    </lineage>
</organism>
<dbReference type="EMBL" id="BQXS01008756">
    <property type="protein sequence ID" value="GKT30369.1"/>
    <property type="molecule type" value="Genomic_DNA"/>
</dbReference>
<accession>A0ABQ5KG42</accession>
<protein>
    <submittedName>
        <fullName evidence="1">Uncharacterized protein</fullName>
    </submittedName>
</protein>
<comment type="caution">
    <text evidence="1">The sequence shown here is derived from an EMBL/GenBank/DDBJ whole genome shotgun (WGS) entry which is preliminary data.</text>
</comment>
<gene>
    <name evidence="1" type="ORF">ADUPG1_005481</name>
</gene>
<feature type="non-terminal residue" evidence="1">
    <location>
        <position position="121"/>
    </location>
</feature>
<keyword evidence="2" id="KW-1185">Reference proteome</keyword>
<evidence type="ECO:0000313" key="2">
    <source>
        <dbReference type="Proteomes" id="UP001057375"/>
    </source>
</evidence>
<reference evidence="1" key="1">
    <citation type="submission" date="2022-03" db="EMBL/GenBank/DDBJ databases">
        <title>Draft genome sequence of Aduncisulcus paluster, a free-living microaerophilic Fornicata.</title>
        <authorList>
            <person name="Yuyama I."/>
            <person name="Kume K."/>
            <person name="Tamura T."/>
            <person name="Inagaki Y."/>
            <person name="Hashimoto T."/>
        </authorList>
    </citation>
    <scope>NUCLEOTIDE SEQUENCE</scope>
    <source>
        <strain evidence="1">NY0171</strain>
    </source>
</reference>
<sequence>MPPNKQGKKLSFPMEAFVMKSVIMATQIIIGYPTITEIDLLDYLKKVIPPTYTTFHDVRMEELLLENEKEIIEMEAVDVVGFAMNSKFKTELAPLLEEFTKGFEIGEKARLPELKIRLKAG</sequence>
<proteinExistence type="predicted"/>
<dbReference type="Proteomes" id="UP001057375">
    <property type="component" value="Unassembled WGS sequence"/>
</dbReference>
<evidence type="ECO:0000313" key="1">
    <source>
        <dbReference type="EMBL" id="GKT30369.1"/>
    </source>
</evidence>